<evidence type="ECO:0000313" key="1">
    <source>
        <dbReference type="EMBL" id="KAH7909816.1"/>
    </source>
</evidence>
<dbReference type="Proteomes" id="UP000790377">
    <property type="component" value="Unassembled WGS sequence"/>
</dbReference>
<evidence type="ECO:0000313" key="2">
    <source>
        <dbReference type="Proteomes" id="UP000790377"/>
    </source>
</evidence>
<sequence>MALLTKAAKYDIKDSNIALLGSDIEKRVRQHAGDGEPAWADAGQKPGLEIWRVENFAIVAWPQERYGTFYDGDSYIVLNTYRITDDAPLSFDLHFWLGEETSQDEAGTAAYKTVELDDHLQGLPTQYREVQGQESSRFLSHFPHLVSLHGGISTGFHHVSSPPPAGKRLYKISATSSPGRGRAHLAIREIPSDGLVTLIQGCVYVLDKGEELWQFNTKTSTGQEKFKAAAFVQSMEDQREGRCKVEVYDEGTSGSDAFQSELGASLELDEPALTSGLPPKLFRLRNDDENIPYEPVALQNESLISEEVLLLDDYHNPNHPIIYVWLGSSTGSAERGLALQYAQKYLHEKQANEGNHIRVSVPLVKIVQGREPTEFLAAFG</sequence>
<gene>
    <name evidence="1" type="ORF">BJ138DRAFT_1066365</name>
</gene>
<name>A0ACB8A8L4_9AGAM</name>
<keyword evidence="2" id="KW-1185">Reference proteome</keyword>
<organism evidence="1 2">
    <name type="scientific">Hygrophoropsis aurantiaca</name>
    <dbReference type="NCBI Taxonomy" id="72124"/>
    <lineage>
        <taxon>Eukaryota</taxon>
        <taxon>Fungi</taxon>
        <taxon>Dikarya</taxon>
        <taxon>Basidiomycota</taxon>
        <taxon>Agaricomycotina</taxon>
        <taxon>Agaricomycetes</taxon>
        <taxon>Agaricomycetidae</taxon>
        <taxon>Boletales</taxon>
        <taxon>Coniophorineae</taxon>
        <taxon>Hygrophoropsidaceae</taxon>
        <taxon>Hygrophoropsis</taxon>
    </lineage>
</organism>
<proteinExistence type="predicted"/>
<reference evidence="1" key="1">
    <citation type="journal article" date="2021" name="New Phytol.">
        <title>Evolutionary innovations through gain and loss of genes in the ectomycorrhizal Boletales.</title>
        <authorList>
            <person name="Wu G."/>
            <person name="Miyauchi S."/>
            <person name="Morin E."/>
            <person name="Kuo A."/>
            <person name="Drula E."/>
            <person name="Varga T."/>
            <person name="Kohler A."/>
            <person name="Feng B."/>
            <person name="Cao Y."/>
            <person name="Lipzen A."/>
            <person name="Daum C."/>
            <person name="Hundley H."/>
            <person name="Pangilinan J."/>
            <person name="Johnson J."/>
            <person name="Barry K."/>
            <person name="LaButti K."/>
            <person name="Ng V."/>
            <person name="Ahrendt S."/>
            <person name="Min B."/>
            <person name="Choi I.G."/>
            <person name="Park H."/>
            <person name="Plett J.M."/>
            <person name="Magnuson J."/>
            <person name="Spatafora J.W."/>
            <person name="Nagy L.G."/>
            <person name="Henrissat B."/>
            <person name="Grigoriev I.V."/>
            <person name="Yang Z.L."/>
            <person name="Xu J."/>
            <person name="Martin F.M."/>
        </authorList>
    </citation>
    <scope>NUCLEOTIDE SEQUENCE</scope>
    <source>
        <strain evidence="1">ATCC 28755</strain>
    </source>
</reference>
<accession>A0ACB8A8L4</accession>
<protein>
    <submittedName>
        <fullName evidence="1">Uncharacterized protein</fullName>
    </submittedName>
</protein>
<comment type="caution">
    <text evidence="1">The sequence shown here is derived from an EMBL/GenBank/DDBJ whole genome shotgun (WGS) entry which is preliminary data.</text>
</comment>
<dbReference type="EMBL" id="MU267740">
    <property type="protein sequence ID" value="KAH7909816.1"/>
    <property type="molecule type" value="Genomic_DNA"/>
</dbReference>